<protein>
    <submittedName>
        <fullName evidence="2">Uncharacterized protein</fullName>
    </submittedName>
</protein>
<dbReference type="Proteomes" id="UP000195437">
    <property type="component" value="Chromosome"/>
</dbReference>
<evidence type="ECO:0000256" key="1">
    <source>
        <dbReference type="SAM" id="MobiDB-lite"/>
    </source>
</evidence>
<evidence type="ECO:0000313" key="3">
    <source>
        <dbReference type="Proteomes" id="UP000195437"/>
    </source>
</evidence>
<dbReference type="AlphaFoldDB" id="A0A1Y0IHS3"/>
<keyword evidence="3" id="KW-1185">Reference proteome</keyword>
<name>A0A1Y0IHS3_9BACL</name>
<feature type="compositionally biased region" description="Basic and acidic residues" evidence="1">
    <location>
        <begin position="30"/>
        <end position="43"/>
    </location>
</feature>
<dbReference type="RefSeq" id="WP_087455449.1">
    <property type="nucleotide sequence ID" value="NZ_CP021434.1"/>
</dbReference>
<dbReference type="EMBL" id="CP021434">
    <property type="protein sequence ID" value="ARU60061.1"/>
    <property type="molecule type" value="Genomic_DNA"/>
</dbReference>
<sequence>MIDRVVRLAGWYGVPLQVQKMPEPEQGVQKMEESSIRPVDKVQRMAPPRDTSVPRDVWLQYAELRQEIKRLRNPYQRRDLFQM</sequence>
<dbReference type="KEGG" id="tum:CBW65_02515"/>
<reference evidence="3" key="1">
    <citation type="submission" date="2017-05" db="EMBL/GenBank/DDBJ databases">
        <authorList>
            <person name="Sung H."/>
        </authorList>
    </citation>
    <scope>NUCLEOTIDE SEQUENCE [LARGE SCALE GENOMIC DNA]</scope>
    <source>
        <strain evidence="3">AR23208</strain>
    </source>
</reference>
<evidence type="ECO:0000313" key="2">
    <source>
        <dbReference type="EMBL" id="ARU60061.1"/>
    </source>
</evidence>
<gene>
    <name evidence="2" type="ORF">CBW65_02515</name>
</gene>
<accession>A0A1Y0IHS3</accession>
<feature type="region of interest" description="Disordered" evidence="1">
    <location>
        <begin position="23"/>
        <end position="51"/>
    </location>
</feature>
<organism evidence="2 3">
    <name type="scientific">Tumebacillus avium</name>
    <dbReference type="NCBI Taxonomy" id="1903704"/>
    <lineage>
        <taxon>Bacteria</taxon>
        <taxon>Bacillati</taxon>
        <taxon>Bacillota</taxon>
        <taxon>Bacilli</taxon>
        <taxon>Bacillales</taxon>
        <taxon>Alicyclobacillaceae</taxon>
        <taxon>Tumebacillus</taxon>
    </lineage>
</organism>
<dbReference type="OrthoDB" id="2382381at2"/>
<proteinExistence type="predicted"/>